<evidence type="ECO:0000313" key="6">
    <source>
        <dbReference type="EMBL" id="NKE43628.1"/>
    </source>
</evidence>
<evidence type="ECO:0000256" key="4">
    <source>
        <dbReference type="ARBA" id="ARBA00023315"/>
    </source>
</evidence>
<dbReference type="RefSeq" id="WP_168046781.1">
    <property type="nucleotide sequence ID" value="NZ_JAATJR010000001.1"/>
</dbReference>
<dbReference type="PANTHER" id="PTHR43300:SF11">
    <property type="entry name" value="ACETYLTRANSFERASE RV3034C-RELATED"/>
    <property type="match status" value="1"/>
</dbReference>
<sequence length="308" mass="33112">MSILFAPCLLPSLMAGGASAIGAATAPISSWDNSTYDQEQTTARSFRSMSARHELASLPIEKFCEGAVRLERPAQLGAVGVNVNALQRFANLKCGVFEGPCSIHASMLGEVHFGAFSYVGSGEISHARIGRFCSIANSVTIGPAEHPTGWLSSHPFQYNGTRRLGPPYEAWRGTGRFRAYGARPVQIGNDVWIGGNALIRRACQVGHGAIVAAGAVISRDVAPYGVAAGVPGRILKFRLDEALRERLLRLEWWNWNLAPISAALRYEDPADSADRIEAAIAEGRLEPAAFQGAVVRRAPDGLLWMAPF</sequence>
<comment type="similarity">
    <text evidence="1">Belongs to the transferase hexapeptide repeat family.</text>
</comment>
<dbReference type="CDD" id="cd03349">
    <property type="entry name" value="LbH_XAT"/>
    <property type="match status" value="1"/>
</dbReference>
<dbReference type="InterPro" id="IPR011004">
    <property type="entry name" value="Trimer_LpxA-like_sf"/>
</dbReference>
<protein>
    <submittedName>
        <fullName evidence="6">CatB-related O-acetyltransferase</fullName>
    </submittedName>
</protein>
<keyword evidence="4" id="KW-0012">Acyltransferase</keyword>
<dbReference type="InterPro" id="IPR050179">
    <property type="entry name" value="Trans_hexapeptide_repeat"/>
</dbReference>
<keyword evidence="7" id="KW-1185">Reference proteome</keyword>
<dbReference type="EMBL" id="JAAVTX010000001">
    <property type="protein sequence ID" value="NKE43628.1"/>
    <property type="molecule type" value="Genomic_DNA"/>
</dbReference>
<evidence type="ECO:0000256" key="3">
    <source>
        <dbReference type="ARBA" id="ARBA00022737"/>
    </source>
</evidence>
<keyword evidence="2" id="KW-0808">Transferase</keyword>
<dbReference type="InterPro" id="IPR001451">
    <property type="entry name" value="Hexapep"/>
</dbReference>
<feature type="chain" id="PRO_5046168030" evidence="5">
    <location>
        <begin position="21"/>
        <end position="308"/>
    </location>
</feature>
<dbReference type="PANTHER" id="PTHR43300">
    <property type="entry name" value="ACETYLTRANSFERASE"/>
    <property type="match status" value="1"/>
</dbReference>
<reference evidence="6 7" key="1">
    <citation type="submission" date="2020-03" db="EMBL/GenBank/DDBJ databases">
        <title>Roseomonas selenitidurans sp. nov. isolated from soil.</title>
        <authorList>
            <person name="Liu H."/>
        </authorList>
    </citation>
    <scope>NUCLEOTIDE SEQUENCE [LARGE SCALE GENOMIC DNA]</scope>
    <source>
        <strain evidence="6 7">JCM 15073</strain>
    </source>
</reference>
<evidence type="ECO:0000313" key="7">
    <source>
        <dbReference type="Proteomes" id="UP000765160"/>
    </source>
</evidence>
<accession>A0ABX1ETK8</accession>
<dbReference type="Proteomes" id="UP000765160">
    <property type="component" value="Unassembled WGS sequence"/>
</dbReference>
<dbReference type="Gene3D" id="2.160.10.10">
    <property type="entry name" value="Hexapeptide repeat proteins"/>
    <property type="match status" value="1"/>
</dbReference>
<evidence type="ECO:0000256" key="2">
    <source>
        <dbReference type="ARBA" id="ARBA00022679"/>
    </source>
</evidence>
<dbReference type="SUPFAM" id="SSF51161">
    <property type="entry name" value="Trimeric LpxA-like enzymes"/>
    <property type="match status" value="1"/>
</dbReference>
<dbReference type="Pfam" id="PF00132">
    <property type="entry name" value="Hexapep"/>
    <property type="match status" value="1"/>
</dbReference>
<dbReference type="PROSITE" id="PS00101">
    <property type="entry name" value="HEXAPEP_TRANSFERASES"/>
    <property type="match status" value="1"/>
</dbReference>
<keyword evidence="3" id="KW-0677">Repeat</keyword>
<name>A0ABX1ETK8_9PROT</name>
<gene>
    <name evidence="6" type="ORF">HB662_02490</name>
</gene>
<proteinExistence type="inferred from homology"/>
<dbReference type="InterPro" id="IPR018357">
    <property type="entry name" value="Hexapep_transf_CS"/>
</dbReference>
<evidence type="ECO:0000256" key="5">
    <source>
        <dbReference type="SAM" id="SignalP"/>
    </source>
</evidence>
<keyword evidence="5" id="KW-0732">Signal</keyword>
<organism evidence="6 7">
    <name type="scientific">Falsiroseomonas frigidaquae</name>
    <dbReference type="NCBI Taxonomy" id="487318"/>
    <lineage>
        <taxon>Bacteria</taxon>
        <taxon>Pseudomonadati</taxon>
        <taxon>Pseudomonadota</taxon>
        <taxon>Alphaproteobacteria</taxon>
        <taxon>Acetobacterales</taxon>
        <taxon>Roseomonadaceae</taxon>
        <taxon>Falsiroseomonas</taxon>
    </lineage>
</organism>
<comment type="caution">
    <text evidence="6">The sequence shown here is derived from an EMBL/GenBank/DDBJ whole genome shotgun (WGS) entry which is preliminary data.</text>
</comment>
<feature type="signal peptide" evidence="5">
    <location>
        <begin position="1"/>
        <end position="20"/>
    </location>
</feature>
<evidence type="ECO:0000256" key="1">
    <source>
        <dbReference type="ARBA" id="ARBA00007274"/>
    </source>
</evidence>